<reference evidence="2" key="1">
    <citation type="journal article" date="2014" name="Nat. Commun.">
        <title>Genome sequence of mungbean and insights into evolution within Vigna species.</title>
        <authorList>
            <person name="Kang Y.J."/>
            <person name="Kim S.K."/>
            <person name="Kim M.Y."/>
            <person name="Lestari P."/>
            <person name="Kim K.H."/>
            <person name="Ha B.K."/>
            <person name="Jun T.H."/>
            <person name="Hwang W.J."/>
            <person name="Lee T."/>
            <person name="Lee J."/>
            <person name="Shim S."/>
            <person name="Yoon M.Y."/>
            <person name="Jang Y.E."/>
            <person name="Han K.S."/>
            <person name="Taeprayoon P."/>
            <person name="Yoon N."/>
            <person name="Somta P."/>
            <person name="Tanya P."/>
            <person name="Kim K.S."/>
            <person name="Gwag J.G."/>
            <person name="Moon J.K."/>
            <person name="Lee Y.H."/>
            <person name="Park B.S."/>
            <person name="Bombarely A."/>
            <person name="Doyle J.J."/>
            <person name="Jackson S.A."/>
            <person name="Schafleitner R."/>
            <person name="Srinives P."/>
            <person name="Varshney R.K."/>
            <person name="Lee S.H."/>
        </authorList>
    </citation>
    <scope>NUCLEOTIDE SEQUENCE [LARGE SCALE GENOMIC DNA]</scope>
    <source>
        <strain evidence="2">cv. VC1973A</strain>
    </source>
</reference>
<gene>
    <name evidence="3" type="primary">LOC106760325</name>
</gene>
<name>A0A1S3TZS4_VIGRR</name>
<dbReference type="OrthoDB" id="1436372at2759"/>
<dbReference type="InterPro" id="IPR005162">
    <property type="entry name" value="Retrotrans_gag_dom"/>
</dbReference>
<dbReference type="GeneID" id="106760325"/>
<proteinExistence type="predicted"/>
<reference evidence="3" key="2">
    <citation type="submission" date="2025-08" db="UniProtKB">
        <authorList>
            <consortium name="RefSeq"/>
        </authorList>
    </citation>
    <scope>IDENTIFICATION</scope>
    <source>
        <tissue evidence="3">Leaf</tissue>
    </source>
</reference>
<dbReference type="PANTHER" id="PTHR33223:SF10">
    <property type="entry name" value="AMINOTRANSFERASE-LIKE PLANT MOBILE DOMAIN-CONTAINING PROTEIN"/>
    <property type="match status" value="1"/>
</dbReference>
<dbReference type="PANTHER" id="PTHR33223">
    <property type="entry name" value="CCHC-TYPE DOMAIN-CONTAINING PROTEIN"/>
    <property type="match status" value="1"/>
</dbReference>
<accession>A0A1S3TZS4</accession>
<dbReference type="KEGG" id="vra:106760325"/>
<keyword evidence="2" id="KW-1185">Reference proteome</keyword>
<dbReference type="Proteomes" id="UP000087766">
    <property type="component" value="Chromosome 5"/>
</dbReference>
<organism evidence="2 3">
    <name type="scientific">Vigna radiata var. radiata</name>
    <name type="common">Mung bean</name>
    <name type="synonym">Phaseolus aureus</name>
    <dbReference type="NCBI Taxonomy" id="3916"/>
    <lineage>
        <taxon>Eukaryota</taxon>
        <taxon>Viridiplantae</taxon>
        <taxon>Streptophyta</taxon>
        <taxon>Embryophyta</taxon>
        <taxon>Tracheophyta</taxon>
        <taxon>Spermatophyta</taxon>
        <taxon>Magnoliopsida</taxon>
        <taxon>eudicotyledons</taxon>
        <taxon>Gunneridae</taxon>
        <taxon>Pentapetalae</taxon>
        <taxon>rosids</taxon>
        <taxon>fabids</taxon>
        <taxon>Fabales</taxon>
        <taxon>Fabaceae</taxon>
        <taxon>Papilionoideae</taxon>
        <taxon>50 kb inversion clade</taxon>
        <taxon>NPAAA clade</taxon>
        <taxon>indigoferoid/millettioid clade</taxon>
        <taxon>Phaseoleae</taxon>
        <taxon>Vigna</taxon>
    </lineage>
</organism>
<sequence length="151" mass="17685">MSEKPPPTLERYDGSTDPDNHLRIFTNAMAFYKDSYPIICKVFSLSLRDKALEWYHTLPPNTVDCFATVETLFRKQYASNRKQKMTPAELVNTKQGKDKTLKEFIQRYNEVVRRVKDVNHTFIINNLLSCLKPGYFAEQLYARPPKSMEEL</sequence>
<dbReference type="RefSeq" id="XP_014499259.1">
    <property type="nucleotide sequence ID" value="XM_014643773.1"/>
</dbReference>
<evidence type="ECO:0000259" key="1">
    <source>
        <dbReference type="Pfam" id="PF03732"/>
    </source>
</evidence>
<feature type="domain" description="Retrotransposon gag" evidence="1">
    <location>
        <begin position="41"/>
        <end position="132"/>
    </location>
</feature>
<dbReference type="AlphaFoldDB" id="A0A1S3TZS4"/>
<dbReference type="Pfam" id="PF03732">
    <property type="entry name" value="Retrotrans_gag"/>
    <property type="match status" value="1"/>
</dbReference>
<protein>
    <submittedName>
        <fullName evidence="3">Uncharacterized protein LOC106760325</fullName>
    </submittedName>
</protein>
<evidence type="ECO:0000313" key="2">
    <source>
        <dbReference type="Proteomes" id="UP000087766"/>
    </source>
</evidence>
<evidence type="ECO:0000313" key="3">
    <source>
        <dbReference type="RefSeq" id="XP_014499259.1"/>
    </source>
</evidence>